<keyword evidence="1" id="KW-0472">Membrane</keyword>
<proteinExistence type="predicted"/>
<reference evidence="3" key="3">
    <citation type="submission" date="2025-08" db="UniProtKB">
        <authorList>
            <consortium name="RefSeq"/>
        </authorList>
    </citation>
    <scope>IDENTIFICATION</scope>
    <source>
        <strain evidence="3">CBS 342.82</strain>
    </source>
</reference>
<gene>
    <name evidence="3" type="ORF">K489DRAFT_42239</name>
</gene>
<dbReference type="GeneID" id="54366038"/>
<keyword evidence="2" id="KW-1185">Reference proteome</keyword>
<keyword evidence="1" id="KW-1133">Transmembrane helix</keyword>
<evidence type="ECO:0000313" key="2">
    <source>
        <dbReference type="Proteomes" id="UP000504637"/>
    </source>
</evidence>
<evidence type="ECO:0000256" key="1">
    <source>
        <dbReference type="SAM" id="Phobius"/>
    </source>
</evidence>
<organism evidence="3">
    <name type="scientific">Dissoconium aciculare CBS 342.82</name>
    <dbReference type="NCBI Taxonomy" id="1314786"/>
    <lineage>
        <taxon>Eukaryota</taxon>
        <taxon>Fungi</taxon>
        <taxon>Dikarya</taxon>
        <taxon>Ascomycota</taxon>
        <taxon>Pezizomycotina</taxon>
        <taxon>Dothideomycetes</taxon>
        <taxon>Dothideomycetidae</taxon>
        <taxon>Mycosphaerellales</taxon>
        <taxon>Dissoconiaceae</taxon>
        <taxon>Dissoconium</taxon>
    </lineage>
</organism>
<dbReference type="RefSeq" id="XP_033457810.1">
    <property type="nucleotide sequence ID" value="XM_033608238.1"/>
</dbReference>
<feature type="transmembrane region" description="Helical" evidence="1">
    <location>
        <begin position="50"/>
        <end position="73"/>
    </location>
</feature>
<dbReference type="AlphaFoldDB" id="A0A6J3LZU1"/>
<evidence type="ECO:0000313" key="3">
    <source>
        <dbReference type="RefSeq" id="XP_033457810.1"/>
    </source>
</evidence>
<sequence>MHLYQRGSCGGAMPSTQYLGGICVRDVVVEHSRPFPCMYTRVGRGYVLLVYHYCICMYVLYCTVLSCTSDKFLERGREMRKAGDGCEMGKLAGGRYGMHTCMQCGLGKREPRSPPTMIEREDVRGGGGGVDDDVYIHAHM</sequence>
<reference evidence="3" key="2">
    <citation type="submission" date="2020-04" db="EMBL/GenBank/DDBJ databases">
        <authorList>
            <consortium name="NCBI Genome Project"/>
        </authorList>
    </citation>
    <scope>NUCLEOTIDE SEQUENCE</scope>
    <source>
        <strain evidence="3">CBS 342.82</strain>
    </source>
</reference>
<dbReference type="Proteomes" id="UP000504637">
    <property type="component" value="Unplaced"/>
</dbReference>
<reference evidence="3" key="1">
    <citation type="submission" date="2020-01" db="EMBL/GenBank/DDBJ databases">
        <authorList>
            <consortium name="DOE Joint Genome Institute"/>
            <person name="Haridas S."/>
            <person name="Albert R."/>
            <person name="Binder M."/>
            <person name="Bloem J."/>
            <person name="Labutti K."/>
            <person name="Salamov A."/>
            <person name="Andreopoulos B."/>
            <person name="Baker S.E."/>
            <person name="Barry K."/>
            <person name="Bills G."/>
            <person name="Bluhm B.H."/>
            <person name="Cannon C."/>
            <person name="Castanera R."/>
            <person name="Culley D.E."/>
            <person name="Daum C."/>
            <person name="Ezra D."/>
            <person name="Gonzalez J.B."/>
            <person name="Henrissat B."/>
            <person name="Kuo A."/>
            <person name="Liang C."/>
            <person name="Lipzen A."/>
            <person name="Lutzoni F."/>
            <person name="Magnuson J."/>
            <person name="Mondo S."/>
            <person name="Nolan M."/>
            <person name="Ohm R."/>
            <person name="Pangilinan J."/>
            <person name="Park H.-J."/>
            <person name="Ramirez L."/>
            <person name="Alfaro M."/>
            <person name="Sun H."/>
            <person name="Tritt A."/>
            <person name="Yoshinaga Y."/>
            <person name="Zwiers L.-H."/>
            <person name="Turgeon B.G."/>
            <person name="Goodwin S.B."/>
            <person name="Spatafora J.W."/>
            <person name="Crous P.W."/>
            <person name="Grigoriev I.V."/>
        </authorList>
    </citation>
    <scope>NUCLEOTIDE SEQUENCE</scope>
    <source>
        <strain evidence="3">CBS 342.82</strain>
    </source>
</reference>
<keyword evidence="1" id="KW-0812">Transmembrane</keyword>
<accession>A0A6J3LZU1</accession>
<protein>
    <submittedName>
        <fullName evidence="3">Uncharacterized protein</fullName>
    </submittedName>
</protein>
<name>A0A6J3LZU1_9PEZI</name>